<dbReference type="GO" id="GO:0016787">
    <property type="term" value="F:hydrolase activity"/>
    <property type="evidence" value="ECO:0007669"/>
    <property type="project" value="UniProtKB-KW"/>
</dbReference>
<proteinExistence type="predicted"/>
<name>A0ABR4PQM9_9HELO</name>
<comment type="caution">
    <text evidence="4">The sequence shown here is derived from an EMBL/GenBank/DDBJ whole genome shotgun (WGS) entry which is preliminary data.</text>
</comment>
<accession>A0ABR4PQM9</accession>
<evidence type="ECO:0000256" key="2">
    <source>
        <dbReference type="SAM" id="SignalP"/>
    </source>
</evidence>
<feature type="chain" id="PRO_5046303343" description="chitinase" evidence="2">
    <location>
        <begin position="19"/>
        <end position="390"/>
    </location>
</feature>
<dbReference type="SUPFAM" id="SSF51445">
    <property type="entry name" value="(Trans)glycosidases"/>
    <property type="match status" value="1"/>
</dbReference>
<dbReference type="Pfam" id="PF00704">
    <property type="entry name" value="Glyco_hydro_18"/>
    <property type="match status" value="1"/>
</dbReference>
<dbReference type="SMART" id="SM00636">
    <property type="entry name" value="Glyco_18"/>
    <property type="match status" value="1"/>
</dbReference>
<evidence type="ECO:0000259" key="3">
    <source>
        <dbReference type="PROSITE" id="PS51910"/>
    </source>
</evidence>
<dbReference type="Gene3D" id="3.20.20.80">
    <property type="entry name" value="Glycosidases"/>
    <property type="match status" value="1"/>
</dbReference>
<keyword evidence="5" id="KW-1185">Reference proteome</keyword>
<evidence type="ECO:0000313" key="5">
    <source>
        <dbReference type="Proteomes" id="UP001629113"/>
    </source>
</evidence>
<dbReference type="EC" id="3.2.1.14" evidence="1"/>
<feature type="signal peptide" evidence="2">
    <location>
        <begin position="1"/>
        <end position="18"/>
    </location>
</feature>
<dbReference type="PANTHER" id="PTHR11177:SF378">
    <property type="entry name" value="CHITINASE"/>
    <property type="match status" value="1"/>
</dbReference>
<dbReference type="InterPro" id="IPR011583">
    <property type="entry name" value="Chitinase_II/V-like_cat"/>
</dbReference>
<dbReference type="EMBL" id="JBFCZG010000002">
    <property type="protein sequence ID" value="KAL3425591.1"/>
    <property type="molecule type" value="Genomic_DNA"/>
</dbReference>
<dbReference type="Proteomes" id="UP001629113">
    <property type="component" value="Unassembled WGS sequence"/>
</dbReference>
<evidence type="ECO:0000256" key="1">
    <source>
        <dbReference type="ARBA" id="ARBA00012729"/>
    </source>
</evidence>
<organism evidence="4 5">
    <name type="scientific">Phlyctema vagabunda</name>
    <dbReference type="NCBI Taxonomy" id="108571"/>
    <lineage>
        <taxon>Eukaryota</taxon>
        <taxon>Fungi</taxon>
        <taxon>Dikarya</taxon>
        <taxon>Ascomycota</taxon>
        <taxon>Pezizomycotina</taxon>
        <taxon>Leotiomycetes</taxon>
        <taxon>Helotiales</taxon>
        <taxon>Dermateaceae</taxon>
        <taxon>Phlyctema</taxon>
    </lineage>
</organism>
<reference evidence="4 5" key="1">
    <citation type="submission" date="2024-06" db="EMBL/GenBank/DDBJ databases">
        <title>Complete genome of Phlyctema vagabunda strain 19-DSS-EL-015.</title>
        <authorList>
            <person name="Fiorenzani C."/>
        </authorList>
    </citation>
    <scope>NUCLEOTIDE SEQUENCE [LARGE SCALE GENOMIC DNA]</scope>
    <source>
        <strain evidence="4 5">19-DSS-EL-015</strain>
    </source>
</reference>
<protein>
    <recommendedName>
        <fullName evidence="1">chitinase</fullName>
        <ecNumber evidence="1">3.2.1.14</ecNumber>
    </recommendedName>
</protein>
<evidence type="ECO:0000313" key="4">
    <source>
        <dbReference type="EMBL" id="KAL3425591.1"/>
    </source>
</evidence>
<dbReference type="InterPro" id="IPR017853">
    <property type="entry name" value="GH"/>
</dbReference>
<keyword evidence="4" id="KW-0378">Hydrolase</keyword>
<dbReference type="PROSITE" id="PS51910">
    <property type="entry name" value="GH18_2"/>
    <property type="match status" value="1"/>
</dbReference>
<sequence>MRFPALVGLLALTEVAMAKPRYIMYLTGQHDVVPEKSLVAEVTHVALAFMRSTTFNEVKPESWPLFTTVEKVRTQFVEDTKIMVAIGGWGDTEGFALAAATEESRELFARNVKDMVDVTGVDIDWEYPGGNGEDYRQIPNSEKAWEIGAYPQLLSSIRSALGPTKLMSAAVPGLPRDMLAFTAGTLPSISNSLDFYNVMTYDLFNRRDNTTRHHTGVEASLQAIDTYLENGVPPEKINLGFAFYVKWYNTATDGGCDENPIGCKTVLMEDPITGGDLGQAAAFSWHDKIPSDLAVSFRKALKGARYDEDGGGTYFWDKEEQIFWSWDDEHAILRKLPLLLEEKSVGGVFAWGLGEDAVEFSHLKTLTRGLLESSVLSHRSDCSGRGRDEL</sequence>
<dbReference type="InterPro" id="IPR001223">
    <property type="entry name" value="Glyco_hydro18_cat"/>
</dbReference>
<dbReference type="InterPro" id="IPR050314">
    <property type="entry name" value="Glycosyl_Hydrlase_18"/>
</dbReference>
<dbReference type="PANTHER" id="PTHR11177">
    <property type="entry name" value="CHITINASE"/>
    <property type="match status" value="1"/>
</dbReference>
<keyword evidence="2" id="KW-0732">Signal</keyword>
<feature type="domain" description="GH18" evidence="3">
    <location>
        <begin position="20"/>
        <end position="373"/>
    </location>
</feature>
<gene>
    <name evidence="4" type="ORF">PVAG01_02382</name>
</gene>